<gene>
    <name evidence="2" type="ORF">ZEAMMB73_Zm00001d005773</name>
</gene>
<evidence type="ECO:0000256" key="1">
    <source>
        <dbReference type="SAM" id="MobiDB-lite"/>
    </source>
</evidence>
<dbReference type="InParanoid" id="A0A1D6EQ20"/>
<dbReference type="PANTHER" id="PTHR47487:SF19">
    <property type="entry name" value="ZINC FINGER PROTEIN 346"/>
    <property type="match status" value="1"/>
</dbReference>
<dbReference type="EMBL" id="CM007648">
    <property type="protein sequence ID" value="ONM21865.1"/>
    <property type="molecule type" value="Genomic_DNA"/>
</dbReference>
<dbReference type="OrthoDB" id="434647at2759"/>
<dbReference type="SMART" id="SM00451">
    <property type="entry name" value="ZnF_U1"/>
    <property type="match status" value="4"/>
</dbReference>
<dbReference type="AlphaFoldDB" id="A0A1D6EQ20"/>
<feature type="region of interest" description="Disordered" evidence="1">
    <location>
        <begin position="167"/>
        <end position="256"/>
    </location>
</feature>
<name>A0A1D6EQ20_MAIZE</name>
<dbReference type="SUPFAM" id="SSF57667">
    <property type="entry name" value="beta-beta-alpha zinc fingers"/>
    <property type="match status" value="4"/>
</dbReference>
<dbReference type="STRING" id="4577.A0A1D6EQ20"/>
<reference evidence="2" key="1">
    <citation type="submission" date="2015-12" db="EMBL/GenBank/DDBJ databases">
        <title>Update maize B73 reference genome by single molecule sequencing technologies.</title>
        <authorList>
            <consortium name="Maize Genome Sequencing Project"/>
            <person name="Ware D."/>
        </authorList>
    </citation>
    <scope>NUCLEOTIDE SEQUENCE [LARGE SCALE GENOMIC DNA]</scope>
    <source>
        <tissue evidence="2">Seedling</tissue>
    </source>
</reference>
<dbReference type="GO" id="GO:0008270">
    <property type="term" value="F:zinc ion binding"/>
    <property type="evidence" value="ECO:0007669"/>
    <property type="project" value="InterPro"/>
</dbReference>
<dbReference type="KEGG" id="zma:103647434"/>
<dbReference type="FunCoup" id="A0A1D6EQ20">
    <property type="interactions" value="1264"/>
</dbReference>
<proteinExistence type="predicted"/>
<evidence type="ECO:0000313" key="2">
    <source>
        <dbReference type="EMBL" id="ONM21865.1"/>
    </source>
</evidence>
<dbReference type="PANTHER" id="PTHR47487">
    <property type="entry name" value="OS06G0651300 PROTEIN-RELATED"/>
    <property type="match status" value="1"/>
</dbReference>
<dbReference type="GO" id="GO:0003676">
    <property type="term" value="F:nucleic acid binding"/>
    <property type="evidence" value="ECO:0007669"/>
    <property type="project" value="InterPro"/>
</dbReference>
<accession>A0A1D6EQ20</accession>
<dbReference type="Gene3D" id="3.30.160.60">
    <property type="entry name" value="Classic Zinc Finger"/>
    <property type="match status" value="2"/>
</dbReference>
<sequence length="478" mass="53247">MAHCSPEDPIAKSIELIAGRDRETASCGDEGGRYRRFPDPRGHEALAEDSSMLVIRDALLSLLQKDRLRQEIILAELDKIERDIALHSSTDVDRANSAAPFSSLEEMPHSREALGIEDEDHDFVFVAADVDNYLEKDEVREGVELESQKLATEDECLETSCDAGNAAGQQKAALDESKLQEPDEEKDEVRQGVELESQKPATEDECLETSCDAGNAAGQQKAALDDSKLQEPNEEKDEVREDVELESQKPATEDECLKTSCDASNAAGQQKAALDSKLQEPNETTLPMKTMATSSLKWSCEICLVIAPTEDHLQQHFAGQKHQSNVASLVSRNSAYSYNAAWVCIFCQSNCYRKSDLENHLRGKRHKAKIQSLLEECKNLALNSQPNLVTQGEHNNPALSWNCSLCQAKSTGQSALAKHLRGERHKLNFLVLQVEGKQYLTDWGCGICEAKCKSVFQFENHCSGRRHQKKIKALLYWE</sequence>
<dbReference type="InterPro" id="IPR003604">
    <property type="entry name" value="Matrin/U1-like-C_Znf_C2H2"/>
</dbReference>
<protein>
    <submittedName>
        <fullName evidence="2">Zinc finger protein 346</fullName>
    </submittedName>
</protein>
<feature type="region of interest" description="Disordered" evidence="1">
    <location>
        <begin position="21"/>
        <end position="42"/>
    </location>
</feature>
<dbReference type="PROSITE" id="PS00028">
    <property type="entry name" value="ZINC_FINGER_C2H2_1"/>
    <property type="match status" value="1"/>
</dbReference>
<feature type="compositionally biased region" description="Basic and acidic residues" evidence="1">
    <location>
        <begin position="173"/>
        <end position="197"/>
    </location>
</feature>
<dbReference type="OMA" id="WSCEICL"/>
<dbReference type="InterPro" id="IPR013087">
    <property type="entry name" value="Znf_C2H2_type"/>
</dbReference>
<organism evidence="2">
    <name type="scientific">Zea mays</name>
    <name type="common">Maize</name>
    <dbReference type="NCBI Taxonomy" id="4577"/>
    <lineage>
        <taxon>Eukaryota</taxon>
        <taxon>Viridiplantae</taxon>
        <taxon>Streptophyta</taxon>
        <taxon>Embryophyta</taxon>
        <taxon>Tracheophyta</taxon>
        <taxon>Spermatophyta</taxon>
        <taxon>Magnoliopsida</taxon>
        <taxon>Liliopsida</taxon>
        <taxon>Poales</taxon>
        <taxon>Poaceae</taxon>
        <taxon>PACMAD clade</taxon>
        <taxon>Panicoideae</taxon>
        <taxon>Andropogonodae</taxon>
        <taxon>Andropogoneae</taxon>
        <taxon>Tripsacinae</taxon>
        <taxon>Zea</taxon>
    </lineage>
</organism>
<feature type="compositionally biased region" description="Basic and acidic residues" evidence="1">
    <location>
        <begin position="223"/>
        <end position="239"/>
    </location>
</feature>
<dbReference type="ExpressionAtlas" id="A0A1D6EQ20">
    <property type="expression patterns" value="baseline"/>
</dbReference>
<dbReference type="Pfam" id="PF12874">
    <property type="entry name" value="zf-met"/>
    <property type="match status" value="4"/>
</dbReference>
<dbReference type="eggNOG" id="ENOG502R8AY">
    <property type="taxonomic scope" value="Eukaryota"/>
</dbReference>
<dbReference type="InterPro" id="IPR036236">
    <property type="entry name" value="Znf_C2H2_sf"/>
</dbReference>
<dbReference type="SMART" id="SM00355">
    <property type="entry name" value="ZnF_C2H2"/>
    <property type="match status" value="4"/>
</dbReference>